<evidence type="ECO:0000313" key="12">
    <source>
        <dbReference type="Proteomes" id="UP001489004"/>
    </source>
</evidence>
<keyword evidence="3 9" id="KW-0347">Helicase</keyword>
<comment type="catalytic activity">
    <reaction evidence="8">
        <text>ATP + H2O = ADP + phosphate + H(+)</text>
        <dbReference type="Rhea" id="RHEA:13065"/>
        <dbReference type="ChEBI" id="CHEBI:15377"/>
        <dbReference type="ChEBI" id="CHEBI:15378"/>
        <dbReference type="ChEBI" id="CHEBI:30616"/>
        <dbReference type="ChEBI" id="CHEBI:43474"/>
        <dbReference type="ChEBI" id="CHEBI:456216"/>
        <dbReference type="EC" id="5.6.2.4"/>
    </reaction>
</comment>
<dbReference type="EMBL" id="JALJOR010000002">
    <property type="protein sequence ID" value="KAK9824024.1"/>
    <property type="molecule type" value="Genomic_DNA"/>
</dbReference>
<feature type="domain" description="UvrD-like helicase ATP-binding" evidence="10">
    <location>
        <begin position="321"/>
        <end position="653"/>
    </location>
</feature>
<dbReference type="Proteomes" id="UP001489004">
    <property type="component" value="Unassembled WGS sequence"/>
</dbReference>
<dbReference type="Gene3D" id="3.40.50.300">
    <property type="entry name" value="P-loop containing nucleotide triphosphate hydrolases"/>
    <property type="match status" value="3"/>
</dbReference>
<sequence>MPSDSAVALLLARPGDVDPSELHSPTDFTGLLEYLAPITQAAAAEDQLPGADDGRRAICAVNWQELPSQPDLEPANIYGAPVEMVKARVLQDLEYRWLENYPGLAAGLTAKGQRLVDPMMLGSMASFESAVAKAAALRGSSVLASWLPLQVLMSVAQLPEHFAPGLDESGQILKAGQIVRAIQKRLQARHATYNHWWTRHLEVLQVLEAVLWLVPSHVDPHSLLRSKRLFPGGILDSNCHLFVSVVTGVVEYQAYHPAEALNLVHAVYADYKNAGAEVKDAATAGELLARLAQRHHPQARATQAERAKRLRDWFRPDHSLPFDEEQHDAATLPMDKPALVIANAGAGKSTMLAGRVAHLMGELMAQGQPHTEEWFVATTFSRAARDSLRGKLAQLGLYLPYLSTLDSFCLRLARQYTHLLNKDRHIQVVDEQELRARMCTILADIVGCRAAQTNDGEANIASVAEAGVRRLMKHAGDHSASLAHGWSDAELGELAAGIAQDSEAGGSLRSLQLSAAHVGYGLRVLLAAIKEREELAVWELLDYALTILRRGAAAQKQEPRGEALPAEDRAALTVLESWEGKCFLVDEAQDMSRKQWELVCLLTERFQRLTMVGDPDQNIFGWRDACMEIMVHLFDEEYGGAAHMTLTRNYRSPQAVLDASFALISHNQEIEHKQGQGLGARKPMICMRRPGFGNPNPAVVFERFRSVLDEQRFICARILAHKHEWQVHCNRTGIDEAQRASRYKIAVLARNNKQLQSMAYVMRTEYRLSQDMAFSTEDEHEERLVTLSTVHAAKGTEADIVFLMGMTESAWSVRLRPDEPCYEQCMEEARRLAYVGITRTKRQLYCTYSERPCRFWVEAGGRR</sequence>
<dbReference type="GO" id="GO:0005524">
    <property type="term" value="F:ATP binding"/>
    <property type="evidence" value="ECO:0007669"/>
    <property type="project" value="UniProtKB-UniRule"/>
</dbReference>
<keyword evidence="5" id="KW-0413">Isomerase</keyword>
<dbReference type="PANTHER" id="PTHR11070">
    <property type="entry name" value="UVRD / RECB / PCRA DNA HELICASE FAMILY MEMBER"/>
    <property type="match status" value="1"/>
</dbReference>
<evidence type="ECO:0000256" key="8">
    <source>
        <dbReference type="ARBA" id="ARBA00048988"/>
    </source>
</evidence>
<gene>
    <name evidence="11" type="ORF">WJX72_007046</name>
</gene>
<comment type="caution">
    <text evidence="11">The sequence shown here is derived from an EMBL/GenBank/DDBJ whole genome shotgun (WGS) entry which is preliminary data.</text>
</comment>
<dbReference type="InterPro" id="IPR027417">
    <property type="entry name" value="P-loop_NTPase"/>
</dbReference>
<keyword evidence="2 9" id="KW-0378">Hydrolase</keyword>
<feature type="binding site" evidence="9">
    <location>
        <begin position="342"/>
        <end position="349"/>
    </location>
    <ligand>
        <name>ATP</name>
        <dbReference type="ChEBI" id="CHEBI:30616"/>
    </ligand>
</feature>
<dbReference type="GO" id="GO:0000725">
    <property type="term" value="P:recombinational repair"/>
    <property type="evidence" value="ECO:0007669"/>
    <property type="project" value="TreeGrafter"/>
</dbReference>
<dbReference type="InterPro" id="IPR014017">
    <property type="entry name" value="DNA_helicase_UvrD-like_C"/>
</dbReference>
<dbReference type="InterPro" id="IPR014016">
    <property type="entry name" value="UvrD-like_ATP-bd"/>
</dbReference>
<dbReference type="CDD" id="cd18807">
    <property type="entry name" value="SF1_C_UvrD"/>
    <property type="match status" value="1"/>
</dbReference>
<name>A0AAW1QRD5_9CHLO</name>
<dbReference type="GO" id="GO:0043138">
    <property type="term" value="F:3'-5' DNA helicase activity"/>
    <property type="evidence" value="ECO:0007669"/>
    <property type="project" value="UniProtKB-EC"/>
</dbReference>
<evidence type="ECO:0000313" key="11">
    <source>
        <dbReference type="EMBL" id="KAK9824024.1"/>
    </source>
</evidence>
<dbReference type="EC" id="5.6.2.4" evidence="7"/>
<evidence type="ECO:0000259" key="10">
    <source>
        <dbReference type="PROSITE" id="PS51198"/>
    </source>
</evidence>
<evidence type="ECO:0000256" key="9">
    <source>
        <dbReference type="PROSITE-ProRule" id="PRU00560"/>
    </source>
</evidence>
<comment type="catalytic activity">
    <reaction evidence="6">
        <text>Couples ATP hydrolysis with the unwinding of duplex DNA by translocating in the 3'-5' direction.</text>
        <dbReference type="EC" id="5.6.2.4"/>
    </reaction>
</comment>
<dbReference type="PROSITE" id="PS51198">
    <property type="entry name" value="UVRD_HELICASE_ATP_BIND"/>
    <property type="match status" value="1"/>
</dbReference>
<evidence type="ECO:0000256" key="6">
    <source>
        <dbReference type="ARBA" id="ARBA00034617"/>
    </source>
</evidence>
<proteinExistence type="predicted"/>
<evidence type="ECO:0000256" key="5">
    <source>
        <dbReference type="ARBA" id="ARBA00023235"/>
    </source>
</evidence>
<dbReference type="GO" id="GO:0003677">
    <property type="term" value="F:DNA binding"/>
    <property type="evidence" value="ECO:0007669"/>
    <property type="project" value="InterPro"/>
</dbReference>
<keyword evidence="1 9" id="KW-0547">Nucleotide-binding</keyword>
<protein>
    <recommendedName>
        <fullName evidence="7">DNA 3'-5' helicase</fullName>
        <ecNumber evidence="7">5.6.2.4</ecNumber>
    </recommendedName>
</protein>
<dbReference type="Pfam" id="PF00580">
    <property type="entry name" value="UvrD-helicase"/>
    <property type="match status" value="1"/>
</dbReference>
<reference evidence="11 12" key="1">
    <citation type="journal article" date="2024" name="Nat. Commun.">
        <title>Phylogenomics reveals the evolutionary origins of lichenization in chlorophyte algae.</title>
        <authorList>
            <person name="Puginier C."/>
            <person name="Libourel C."/>
            <person name="Otte J."/>
            <person name="Skaloud P."/>
            <person name="Haon M."/>
            <person name="Grisel S."/>
            <person name="Petersen M."/>
            <person name="Berrin J.G."/>
            <person name="Delaux P.M."/>
            <person name="Dal Grande F."/>
            <person name="Keller J."/>
        </authorList>
    </citation>
    <scope>NUCLEOTIDE SEQUENCE [LARGE SCALE GENOMIC DNA]</scope>
    <source>
        <strain evidence="11 12">SAG 2043</strain>
    </source>
</reference>
<dbReference type="GO" id="GO:0016787">
    <property type="term" value="F:hydrolase activity"/>
    <property type="evidence" value="ECO:0007669"/>
    <property type="project" value="UniProtKB-UniRule"/>
</dbReference>
<evidence type="ECO:0000256" key="3">
    <source>
        <dbReference type="ARBA" id="ARBA00022806"/>
    </source>
</evidence>
<dbReference type="SUPFAM" id="SSF52540">
    <property type="entry name" value="P-loop containing nucleoside triphosphate hydrolases"/>
    <property type="match status" value="1"/>
</dbReference>
<dbReference type="InterPro" id="IPR000212">
    <property type="entry name" value="DNA_helicase_UvrD/REP"/>
</dbReference>
<evidence type="ECO:0000256" key="2">
    <source>
        <dbReference type="ARBA" id="ARBA00022801"/>
    </source>
</evidence>
<dbReference type="AlphaFoldDB" id="A0AAW1QRD5"/>
<evidence type="ECO:0000256" key="4">
    <source>
        <dbReference type="ARBA" id="ARBA00022840"/>
    </source>
</evidence>
<evidence type="ECO:0000256" key="7">
    <source>
        <dbReference type="ARBA" id="ARBA00034808"/>
    </source>
</evidence>
<accession>A0AAW1QRD5</accession>
<keyword evidence="4 9" id="KW-0067">ATP-binding</keyword>
<evidence type="ECO:0000256" key="1">
    <source>
        <dbReference type="ARBA" id="ARBA00022741"/>
    </source>
</evidence>
<dbReference type="Pfam" id="PF13361">
    <property type="entry name" value="UvrD_C"/>
    <property type="match status" value="1"/>
</dbReference>
<organism evidence="11 12">
    <name type="scientific">[Myrmecia] bisecta</name>
    <dbReference type="NCBI Taxonomy" id="41462"/>
    <lineage>
        <taxon>Eukaryota</taxon>
        <taxon>Viridiplantae</taxon>
        <taxon>Chlorophyta</taxon>
        <taxon>core chlorophytes</taxon>
        <taxon>Trebouxiophyceae</taxon>
        <taxon>Trebouxiales</taxon>
        <taxon>Trebouxiaceae</taxon>
        <taxon>Myrmecia</taxon>
    </lineage>
</organism>
<keyword evidence="12" id="KW-1185">Reference proteome</keyword>